<dbReference type="Pfam" id="PF24054">
    <property type="entry name" value="DUF7357"/>
    <property type="match status" value="1"/>
</dbReference>
<feature type="region of interest" description="Disordered" evidence="1">
    <location>
        <begin position="234"/>
        <end position="260"/>
    </location>
</feature>
<keyword evidence="4" id="KW-1185">Reference proteome</keyword>
<dbReference type="OrthoDB" id="3365616at2759"/>
<dbReference type="EMBL" id="MDYL01000020">
    <property type="protein sequence ID" value="OQD72596.1"/>
    <property type="molecule type" value="Genomic_DNA"/>
</dbReference>
<feature type="compositionally biased region" description="Polar residues" evidence="1">
    <location>
        <begin position="1025"/>
        <end position="1051"/>
    </location>
</feature>
<evidence type="ECO:0000313" key="4">
    <source>
        <dbReference type="Proteomes" id="UP000191522"/>
    </source>
</evidence>
<feature type="compositionally biased region" description="Basic and acidic residues" evidence="1">
    <location>
        <begin position="724"/>
        <end position="734"/>
    </location>
</feature>
<proteinExistence type="predicted"/>
<dbReference type="OMA" id="HLIIQRH"/>
<feature type="region of interest" description="Disordered" evidence="1">
    <location>
        <begin position="586"/>
        <end position="631"/>
    </location>
</feature>
<feature type="compositionally biased region" description="Basic and acidic residues" evidence="1">
    <location>
        <begin position="592"/>
        <end position="601"/>
    </location>
</feature>
<name>A0A1V6P7P7_PENDC</name>
<feature type="domain" description="DUF7357" evidence="2">
    <location>
        <begin position="1"/>
        <end position="167"/>
    </location>
</feature>
<feature type="compositionally biased region" description="Low complexity" evidence="1">
    <location>
        <begin position="1059"/>
        <end position="1073"/>
    </location>
</feature>
<protein>
    <recommendedName>
        <fullName evidence="2">DUF7357 domain-containing protein</fullName>
    </recommendedName>
</protein>
<feature type="compositionally biased region" description="Acidic residues" evidence="1">
    <location>
        <begin position="245"/>
        <end position="260"/>
    </location>
</feature>
<feature type="region of interest" description="Disordered" evidence="1">
    <location>
        <begin position="1001"/>
        <end position="1304"/>
    </location>
</feature>
<comment type="caution">
    <text evidence="3">The sequence shown here is derived from an EMBL/GenBank/DDBJ whole genome shotgun (WGS) entry which is preliminary data.</text>
</comment>
<dbReference type="STRING" id="69771.A0A1V6P7P7"/>
<feature type="compositionally biased region" description="Basic residues" evidence="1">
    <location>
        <begin position="1291"/>
        <end position="1304"/>
    </location>
</feature>
<dbReference type="Proteomes" id="UP000191522">
    <property type="component" value="Unassembled WGS sequence"/>
</dbReference>
<feature type="compositionally biased region" description="Polar residues" evidence="1">
    <location>
        <begin position="1185"/>
        <end position="1198"/>
    </location>
</feature>
<feature type="compositionally biased region" description="Polar residues" evidence="1">
    <location>
        <begin position="1261"/>
        <end position="1275"/>
    </location>
</feature>
<reference evidence="4" key="1">
    <citation type="journal article" date="2017" name="Nat. Microbiol.">
        <title>Global analysis of biosynthetic gene clusters reveals vast potential of secondary metabolite production in Penicillium species.</title>
        <authorList>
            <person name="Nielsen J.C."/>
            <person name="Grijseels S."/>
            <person name="Prigent S."/>
            <person name="Ji B."/>
            <person name="Dainat J."/>
            <person name="Nielsen K.F."/>
            <person name="Frisvad J.C."/>
            <person name="Workman M."/>
            <person name="Nielsen J."/>
        </authorList>
    </citation>
    <scope>NUCLEOTIDE SEQUENCE [LARGE SCALE GENOMIC DNA]</scope>
    <source>
        <strain evidence="4">IBT 11843</strain>
    </source>
</reference>
<dbReference type="InterPro" id="IPR055781">
    <property type="entry name" value="DUF7357"/>
</dbReference>
<feature type="region of interest" description="Disordered" evidence="1">
    <location>
        <begin position="820"/>
        <end position="849"/>
    </location>
</feature>
<feature type="compositionally biased region" description="Acidic residues" evidence="1">
    <location>
        <begin position="387"/>
        <end position="425"/>
    </location>
</feature>
<evidence type="ECO:0000256" key="1">
    <source>
        <dbReference type="SAM" id="MobiDB-lite"/>
    </source>
</evidence>
<feature type="region of interest" description="Disordered" evidence="1">
    <location>
        <begin position="527"/>
        <end position="572"/>
    </location>
</feature>
<feature type="region of interest" description="Disordered" evidence="1">
    <location>
        <begin position="272"/>
        <end position="453"/>
    </location>
</feature>
<feature type="compositionally biased region" description="Basic and acidic residues" evidence="1">
    <location>
        <begin position="1141"/>
        <end position="1161"/>
    </location>
</feature>
<organism evidence="3 4">
    <name type="scientific">Penicillium decumbens</name>
    <dbReference type="NCBI Taxonomy" id="69771"/>
    <lineage>
        <taxon>Eukaryota</taxon>
        <taxon>Fungi</taxon>
        <taxon>Dikarya</taxon>
        <taxon>Ascomycota</taxon>
        <taxon>Pezizomycotina</taxon>
        <taxon>Eurotiomycetes</taxon>
        <taxon>Eurotiomycetidae</taxon>
        <taxon>Eurotiales</taxon>
        <taxon>Aspergillaceae</taxon>
        <taxon>Penicillium</taxon>
    </lineage>
</organism>
<feature type="region of interest" description="Disordered" evidence="1">
    <location>
        <begin position="185"/>
        <end position="213"/>
    </location>
</feature>
<feature type="compositionally biased region" description="Polar residues" evidence="1">
    <location>
        <begin position="1079"/>
        <end position="1106"/>
    </location>
</feature>
<sequence>MRLHLIISRHGLPATRILWTTASSVEYGVHGAASAAAIASTRTPNIAFANGGYTIAQLLEDVNEVVPLETEPSMFDPEFSGQWGLEDYVVEVGGSECLHFMEVDGLLRDGDEVVIRALQLADLRARRLCGRHQITAEGKHLIDGVAFGSPFLKRGTSSRPAITIPPRKKRRTVFSSGWDFGPDSTLHLADPNVNANDDEEGDGEWLPPGETGFGKELSVLPADHEVSDMGTVIRHHIDPSSGSDSEMDASDSDPDPEVDDLDTELKALKADFEEPESQLVDIRNQAQVPPAPALRSSLMAKRPSSADKRPTSSGSLVGASSLSSKQSRGDDSSRISKAVRFNGGQGQDASEALESKSLHSQEDVTGTSDSESDSPSSSVSSDSGDSSSEEEDSSDEEGVADSSSDVDDSSSEESSSESEDEDEEVSPPHKADHFPIVNPPGRGSVRTKKSNQRYKLRRRLSKLKELGVLPAEADFAALREWEEANGGWHFPDESSIISTTMTNAEKKNQEQLDFEAKRQKLLRDLASGGVDVDETSEKENVPPHKAAAAAAEEAAPEEADEAPEVESSTRRKLDIASSKRLLFGSLGVRTPKTKEEEEAMRRKLAAQASTVHSRRQPAKTQPVEEGKSDSDVDWENKLVIKATECIYDDIELSAPPFPFENRWDAEADAIIRQRKGWGKKRKRKQRIQVYQEDEDQEEYEEPTYEWPAHEEGMELNYDDEEPAHEEGMELHSDNEEPASTENEATDPSDDLPALPADPRSVADLLECEAKVGAIIAFRQLDMSKATNWQPRMSEYRVAEVHEVLGNGTINVRLAVRDRRSKAGPVDSEDNGPREYSKFEMPGFEDDDEEDDGYRELAFAELSDAKLLRPAPQVIEDDTEDKNVAQEGSIVSVVEDSMPNAHAGRPTDTADMDMDVDETTFVSLVTAASHVGSPARSDVPSVQTPAGVRLPQTQGRDADDENSETPVVPSPSFSGFHSAFSSPGTRLGGRFNRVVEESNLDGHTLVEEPSAFTLVEEPPAVDHSNQDCSALSFLSANRSISDQPSESQQQDRQVVDESQLAASGSGGNDSLLSLVPPRANSRSGKSTPARSAITESSKGQKASSPKGSATWEDLLGMLRTGNPEFDNTSQEKEDGLNEDQEDHEHDKDHEDHDSLVHSEHSLRLSRPSSSSSSHSSHYSRGSPTSAQRRQSQKSNTETSEAPVASTRSKKPVISPSSVASQMSEIIDLTSSPPPGGSQPARKSKSDISGWVSKPNGDDDLLPQSSSRPTRASTDTMQRVEVTVSPTASQTSKRSKKSKKRLSRKF</sequence>
<evidence type="ECO:0000259" key="2">
    <source>
        <dbReference type="Pfam" id="PF24054"/>
    </source>
</evidence>
<feature type="compositionally biased region" description="Basic and acidic residues" evidence="1">
    <location>
        <begin position="353"/>
        <end position="362"/>
    </location>
</feature>
<feature type="compositionally biased region" description="Acidic residues" evidence="1">
    <location>
        <begin position="691"/>
        <end position="703"/>
    </location>
</feature>
<feature type="compositionally biased region" description="Polar residues" evidence="1">
    <location>
        <begin position="970"/>
        <end position="983"/>
    </location>
</feature>
<feature type="region of interest" description="Disordered" evidence="1">
    <location>
        <begin position="929"/>
        <end position="988"/>
    </location>
</feature>
<feature type="compositionally biased region" description="Low complexity" evidence="1">
    <location>
        <begin position="373"/>
        <end position="386"/>
    </location>
</feature>
<feature type="compositionally biased region" description="Acidic residues" evidence="1">
    <location>
        <begin position="735"/>
        <end position="749"/>
    </location>
</feature>
<feature type="compositionally biased region" description="Acidic residues" evidence="1">
    <location>
        <begin position="554"/>
        <end position="564"/>
    </location>
</feature>
<feature type="region of interest" description="Disordered" evidence="1">
    <location>
        <begin position="682"/>
        <end position="757"/>
    </location>
</feature>
<evidence type="ECO:0000313" key="3">
    <source>
        <dbReference type="EMBL" id="OQD72596.1"/>
    </source>
</evidence>
<feature type="compositionally biased region" description="Low complexity" evidence="1">
    <location>
        <begin position="312"/>
        <end position="326"/>
    </location>
</feature>
<feature type="compositionally biased region" description="Basic and acidic residues" evidence="1">
    <location>
        <begin position="622"/>
        <end position="631"/>
    </location>
</feature>
<accession>A0A1V6P7P7</accession>
<feature type="compositionally biased region" description="Polar residues" evidence="1">
    <location>
        <begin position="1213"/>
        <end position="1222"/>
    </location>
</feature>
<gene>
    <name evidence="3" type="ORF">PENDEC_c020G01487</name>
</gene>
<feature type="compositionally biased region" description="Low complexity" evidence="1">
    <location>
        <begin position="1163"/>
        <end position="1184"/>
    </location>
</feature>